<dbReference type="Gene3D" id="2.30.110.20">
    <property type="entry name" value="Hcp1-like"/>
    <property type="match status" value="1"/>
</dbReference>
<sequence length="177" mass="18918">MASIYMRVEGLNVTGGATIKDVKALEGKDDGWFAISSYSWGGVRNVAMDIGNSNNADSGMVAMSEVNVSKQVDGASEDLLSYLFNPGKEGRTVEVAFTKPQNDGQGADVYFQVMLKNARLVSYNVSGSDGSQPYESLALSYIEISQKHNYEKEGGEMVSGGLVTYSLPLGKMTSGSK</sequence>
<dbReference type="EMBL" id="AJYW02000058">
    <property type="protein sequence ID" value="OEE78088.1"/>
    <property type="molecule type" value="Genomic_DNA"/>
</dbReference>
<proteinExistence type="predicted"/>
<protein>
    <recommendedName>
        <fullName evidence="3">Hcp1 family type VI secretion system effector</fullName>
    </recommendedName>
</protein>
<dbReference type="Proteomes" id="UP000094165">
    <property type="component" value="Unassembled WGS sequence"/>
</dbReference>
<dbReference type="RefSeq" id="WP_017052338.1">
    <property type="nucleotide sequence ID" value="NZ_AJYW02000058.1"/>
</dbReference>
<dbReference type="SUPFAM" id="SSF141452">
    <property type="entry name" value="Hcp1-like"/>
    <property type="match status" value="1"/>
</dbReference>
<accession>A0A1E5D3I9</accession>
<reference evidence="1 2" key="1">
    <citation type="journal article" date="2012" name="Science">
        <title>Ecological populations of bacteria act as socially cohesive units of antibiotic production and resistance.</title>
        <authorList>
            <person name="Cordero O.X."/>
            <person name="Wildschutte H."/>
            <person name="Kirkup B."/>
            <person name="Proehl S."/>
            <person name="Ngo L."/>
            <person name="Hussain F."/>
            <person name="Le Roux F."/>
            <person name="Mincer T."/>
            <person name="Polz M.F."/>
        </authorList>
    </citation>
    <scope>NUCLEOTIDE SEQUENCE [LARGE SCALE GENOMIC DNA]</scope>
    <source>
        <strain evidence="1 2">FF-238</strain>
    </source>
</reference>
<evidence type="ECO:0000313" key="1">
    <source>
        <dbReference type="EMBL" id="OEE78088.1"/>
    </source>
</evidence>
<organism evidence="1 2">
    <name type="scientific">Vibrio genomosp. F6 str. FF-238</name>
    <dbReference type="NCBI Taxonomy" id="1191298"/>
    <lineage>
        <taxon>Bacteria</taxon>
        <taxon>Pseudomonadati</taxon>
        <taxon>Pseudomonadota</taxon>
        <taxon>Gammaproteobacteria</taxon>
        <taxon>Vibrionales</taxon>
        <taxon>Vibrionaceae</taxon>
        <taxon>Vibrio</taxon>
    </lineage>
</organism>
<dbReference type="InterPro" id="IPR008514">
    <property type="entry name" value="T6SS_Hcp"/>
</dbReference>
<dbReference type="AlphaFoldDB" id="A0A1E5D3I9"/>
<evidence type="ECO:0000313" key="2">
    <source>
        <dbReference type="Proteomes" id="UP000094165"/>
    </source>
</evidence>
<keyword evidence="2" id="KW-1185">Reference proteome</keyword>
<dbReference type="Pfam" id="PF05638">
    <property type="entry name" value="T6SS_HCP"/>
    <property type="match status" value="1"/>
</dbReference>
<comment type="caution">
    <text evidence="1">The sequence shown here is derived from an EMBL/GenBank/DDBJ whole genome shotgun (WGS) entry which is preliminary data.</text>
</comment>
<name>A0A1E5D3I9_9VIBR</name>
<gene>
    <name evidence="1" type="ORF">A130_13680</name>
</gene>
<evidence type="ECO:0008006" key="3">
    <source>
        <dbReference type="Google" id="ProtNLM"/>
    </source>
</evidence>
<dbReference type="InterPro" id="IPR036624">
    <property type="entry name" value="Hcp1-lik_sf"/>
</dbReference>